<dbReference type="GO" id="GO:0062054">
    <property type="term" value="F:fluoride channel activity"/>
    <property type="evidence" value="ECO:0007669"/>
    <property type="project" value="UniProtKB-UniRule"/>
</dbReference>
<keyword evidence="10" id="KW-0915">Sodium</keyword>
<keyword evidence="6 10" id="KW-0407">Ion channel</keyword>
<name>A0A097II04_9CORY</name>
<comment type="activity regulation">
    <text evidence="10">Na(+) is not transported, but it plays an essential structural role and its presence is essential for fluoride channel function.</text>
</comment>
<evidence type="ECO:0000256" key="8">
    <source>
        <dbReference type="ARBA" id="ARBA00035585"/>
    </source>
</evidence>
<protein>
    <recommendedName>
        <fullName evidence="10">Fluoride-specific ion channel FluC</fullName>
    </recommendedName>
</protein>
<feature type="binding site" evidence="10">
    <location>
        <position position="62"/>
    </location>
    <ligand>
        <name>Na(+)</name>
        <dbReference type="ChEBI" id="CHEBI:29101"/>
        <note>structural</note>
    </ligand>
</feature>
<dbReference type="EMBL" id="CP006764">
    <property type="protein sequence ID" value="AIT61759.1"/>
    <property type="molecule type" value="Genomic_DNA"/>
</dbReference>
<comment type="similarity">
    <text evidence="7 10">Belongs to the fluoride channel Fluc/FEX (TC 1.A.43) family.</text>
</comment>
<dbReference type="PANTHER" id="PTHR28259">
    <property type="entry name" value="FLUORIDE EXPORT PROTEIN 1-RELATED"/>
    <property type="match status" value="1"/>
</dbReference>
<keyword evidence="2 10" id="KW-1003">Cell membrane</keyword>
<evidence type="ECO:0000313" key="12">
    <source>
        <dbReference type="Proteomes" id="UP000029914"/>
    </source>
</evidence>
<feature type="transmembrane region" description="Helical" evidence="10">
    <location>
        <begin position="89"/>
        <end position="108"/>
    </location>
</feature>
<sequence>MAALVLVAAGGFFGGVARWSLTRVLPAHPATLAANVIGSVILGVAAGSPGVIPLIVGTGVAGALSTWSSFANQLAELVEKRRWWEFTRYLLLTLALCVVAAWRGTIWAQRIWG</sequence>
<dbReference type="STRING" id="558173.CDOO_11130"/>
<evidence type="ECO:0000256" key="2">
    <source>
        <dbReference type="ARBA" id="ARBA00022475"/>
    </source>
</evidence>
<evidence type="ECO:0000313" key="11">
    <source>
        <dbReference type="EMBL" id="AIT61759.1"/>
    </source>
</evidence>
<evidence type="ECO:0000256" key="1">
    <source>
        <dbReference type="ARBA" id="ARBA00004651"/>
    </source>
</evidence>
<dbReference type="Proteomes" id="UP000029914">
    <property type="component" value="Chromosome"/>
</dbReference>
<gene>
    <name evidence="10" type="primary">fluC</name>
    <name evidence="10" type="synonym">crcB</name>
    <name evidence="11" type="ORF">CDOO_11130</name>
</gene>
<reference evidence="11 12" key="1">
    <citation type="submission" date="2013-09" db="EMBL/GenBank/DDBJ databases">
        <title>Complete genome sequence of Corynebacterium doosanense CAU 212(T) (=DSM 45436(T)), isolated from activated sludge.</title>
        <authorList>
            <person name="Schaffert L."/>
            <person name="Albersmeier A."/>
            <person name="Kalinowski J."/>
            <person name="Ruckert C."/>
        </authorList>
    </citation>
    <scope>NUCLEOTIDE SEQUENCE [LARGE SCALE GENOMIC DNA]</scope>
    <source>
        <strain evidence="11 12">CAU 212</strain>
    </source>
</reference>
<comment type="caution">
    <text evidence="10">Lacks conserved residue(s) required for the propagation of feature annotation.</text>
</comment>
<evidence type="ECO:0000256" key="10">
    <source>
        <dbReference type="HAMAP-Rule" id="MF_00454"/>
    </source>
</evidence>
<feature type="binding site" evidence="10">
    <location>
        <position position="65"/>
    </location>
    <ligand>
        <name>Na(+)</name>
        <dbReference type="ChEBI" id="CHEBI:29101"/>
        <note>structural</note>
    </ligand>
</feature>
<dbReference type="HAMAP" id="MF_00454">
    <property type="entry name" value="FluC"/>
    <property type="match status" value="1"/>
</dbReference>
<dbReference type="InterPro" id="IPR003691">
    <property type="entry name" value="FluC"/>
</dbReference>
<proteinExistence type="inferred from homology"/>
<evidence type="ECO:0000256" key="3">
    <source>
        <dbReference type="ARBA" id="ARBA00022692"/>
    </source>
</evidence>
<keyword evidence="10" id="KW-0406">Ion transport</keyword>
<evidence type="ECO:0000256" key="5">
    <source>
        <dbReference type="ARBA" id="ARBA00023136"/>
    </source>
</evidence>
<evidence type="ECO:0000256" key="7">
    <source>
        <dbReference type="ARBA" id="ARBA00035120"/>
    </source>
</evidence>
<dbReference type="GO" id="GO:0005886">
    <property type="term" value="C:plasma membrane"/>
    <property type="evidence" value="ECO:0007669"/>
    <property type="project" value="UniProtKB-SubCell"/>
</dbReference>
<keyword evidence="10" id="KW-0479">Metal-binding</keyword>
<organism evidence="11 12">
    <name type="scientific">Corynebacterium doosanense CAU 212 = DSM 45436</name>
    <dbReference type="NCBI Taxonomy" id="558173"/>
    <lineage>
        <taxon>Bacteria</taxon>
        <taxon>Bacillati</taxon>
        <taxon>Actinomycetota</taxon>
        <taxon>Actinomycetes</taxon>
        <taxon>Mycobacteriales</taxon>
        <taxon>Corynebacteriaceae</taxon>
        <taxon>Corynebacterium</taxon>
    </lineage>
</organism>
<keyword evidence="12" id="KW-1185">Reference proteome</keyword>
<feature type="transmembrane region" description="Helical" evidence="10">
    <location>
        <begin position="42"/>
        <end position="68"/>
    </location>
</feature>
<dbReference type="eggNOG" id="COG0239">
    <property type="taxonomic scope" value="Bacteria"/>
</dbReference>
<accession>A0A097II04</accession>
<dbReference type="GO" id="GO:0140114">
    <property type="term" value="P:cellular detoxification of fluoride"/>
    <property type="evidence" value="ECO:0007669"/>
    <property type="project" value="UniProtKB-UniRule"/>
</dbReference>
<keyword evidence="10" id="KW-0813">Transport</keyword>
<keyword evidence="5 10" id="KW-0472">Membrane</keyword>
<comment type="subcellular location">
    <subcellularLocation>
        <location evidence="1 10">Cell membrane</location>
        <topology evidence="1 10">Multi-pass membrane protein</topology>
    </subcellularLocation>
</comment>
<evidence type="ECO:0000256" key="9">
    <source>
        <dbReference type="ARBA" id="ARBA00049940"/>
    </source>
</evidence>
<dbReference type="GO" id="GO:0046872">
    <property type="term" value="F:metal ion binding"/>
    <property type="evidence" value="ECO:0007669"/>
    <property type="project" value="UniProtKB-KW"/>
</dbReference>
<dbReference type="AlphaFoldDB" id="A0A097II04"/>
<keyword evidence="3 10" id="KW-0812">Transmembrane</keyword>
<dbReference type="HOGENOM" id="CLU_114342_2_2_11"/>
<comment type="catalytic activity">
    <reaction evidence="8">
        <text>fluoride(in) = fluoride(out)</text>
        <dbReference type="Rhea" id="RHEA:76159"/>
        <dbReference type="ChEBI" id="CHEBI:17051"/>
    </reaction>
    <physiologicalReaction direction="left-to-right" evidence="8">
        <dbReference type="Rhea" id="RHEA:76160"/>
    </physiologicalReaction>
</comment>
<evidence type="ECO:0000256" key="4">
    <source>
        <dbReference type="ARBA" id="ARBA00022989"/>
    </source>
</evidence>
<dbReference type="KEGG" id="cdo:CDOO_11130"/>
<evidence type="ECO:0000256" key="6">
    <source>
        <dbReference type="ARBA" id="ARBA00023303"/>
    </source>
</evidence>
<dbReference type="Pfam" id="PF02537">
    <property type="entry name" value="CRCB"/>
    <property type="match status" value="1"/>
</dbReference>
<comment type="function">
    <text evidence="9 10">Fluoride-specific ion channel. Important for reducing fluoride concentration in the cell, thus reducing its toxicity.</text>
</comment>
<keyword evidence="4 10" id="KW-1133">Transmembrane helix</keyword>
<dbReference type="PANTHER" id="PTHR28259:SF1">
    <property type="entry name" value="FLUORIDE EXPORT PROTEIN 1-RELATED"/>
    <property type="match status" value="1"/>
</dbReference>